<dbReference type="SUPFAM" id="SSF56784">
    <property type="entry name" value="HAD-like"/>
    <property type="match status" value="1"/>
</dbReference>
<gene>
    <name evidence="2" type="ORF">BC751_3895</name>
</gene>
<protein>
    <submittedName>
        <fullName evidence="2">Phosphoserine phosphatase</fullName>
    </submittedName>
</protein>
<dbReference type="Gene3D" id="3.40.50.1000">
    <property type="entry name" value="HAD superfamily/HAD-like"/>
    <property type="match status" value="1"/>
</dbReference>
<dbReference type="EMBL" id="SGXG01000001">
    <property type="protein sequence ID" value="RZS98255.1"/>
    <property type="molecule type" value="Genomic_DNA"/>
</dbReference>
<organism evidence="2 3">
    <name type="scientific">Cecembia calidifontis</name>
    <dbReference type="NCBI Taxonomy" id="1187080"/>
    <lineage>
        <taxon>Bacteria</taxon>
        <taxon>Pseudomonadati</taxon>
        <taxon>Bacteroidota</taxon>
        <taxon>Cytophagia</taxon>
        <taxon>Cytophagales</taxon>
        <taxon>Cyclobacteriaceae</taxon>
        <taxon>Cecembia</taxon>
    </lineage>
</organism>
<name>A0A4Q7PDC2_9BACT</name>
<accession>A0A4Q7PDC2</accession>
<dbReference type="Gene3D" id="1.20.1440.100">
    <property type="entry name" value="SG protein - dephosphorylation function"/>
    <property type="match status" value="1"/>
</dbReference>
<keyword evidence="1" id="KW-0472">Membrane</keyword>
<sequence>MKQIAMKDPLLITDICGTLYKSNTTYDFYRYYFSKHHKVKYIYFMLLMSLPAKVLYVLLSKSGLSLQKLRYYLIGLIENESVEKVEVTAKIFFEQYLKKRVIPETEVLIMQSNRLIFSSASVAPVVSLIAEKYNAMAYFATTLEVKNGKYTGKILQDNQGKKAKHLLASDWSSQIKNATFITDNKEDVDLLRRVERPIVVSASKELSFWKKTEIPALEIILK</sequence>
<reference evidence="2 3" key="1">
    <citation type="submission" date="2019-02" db="EMBL/GenBank/DDBJ databases">
        <title>Genomic Encyclopedia of Archaeal and Bacterial Type Strains, Phase II (KMG-II): from individual species to whole genera.</title>
        <authorList>
            <person name="Goeker M."/>
        </authorList>
    </citation>
    <scope>NUCLEOTIDE SEQUENCE [LARGE SCALE GENOMIC DNA]</scope>
    <source>
        <strain evidence="2 3">DSM 21411</strain>
    </source>
</reference>
<keyword evidence="1" id="KW-1133">Transmembrane helix</keyword>
<dbReference type="InterPro" id="IPR036412">
    <property type="entry name" value="HAD-like_sf"/>
</dbReference>
<dbReference type="AlphaFoldDB" id="A0A4Q7PDC2"/>
<evidence type="ECO:0000256" key="1">
    <source>
        <dbReference type="SAM" id="Phobius"/>
    </source>
</evidence>
<dbReference type="Proteomes" id="UP000292209">
    <property type="component" value="Unassembled WGS sequence"/>
</dbReference>
<keyword evidence="1" id="KW-0812">Transmembrane</keyword>
<proteinExistence type="predicted"/>
<evidence type="ECO:0000313" key="2">
    <source>
        <dbReference type="EMBL" id="RZS98255.1"/>
    </source>
</evidence>
<comment type="caution">
    <text evidence="2">The sequence shown here is derived from an EMBL/GenBank/DDBJ whole genome shotgun (WGS) entry which is preliminary data.</text>
</comment>
<dbReference type="InterPro" id="IPR023214">
    <property type="entry name" value="HAD_sf"/>
</dbReference>
<feature type="transmembrane region" description="Helical" evidence="1">
    <location>
        <begin position="41"/>
        <end position="59"/>
    </location>
</feature>
<keyword evidence="3" id="KW-1185">Reference proteome</keyword>
<dbReference type="Pfam" id="PF12710">
    <property type="entry name" value="HAD"/>
    <property type="match status" value="1"/>
</dbReference>
<evidence type="ECO:0000313" key="3">
    <source>
        <dbReference type="Proteomes" id="UP000292209"/>
    </source>
</evidence>